<dbReference type="PROSITE" id="PS51775">
    <property type="entry name" value="GTD_BINDING"/>
    <property type="match status" value="1"/>
</dbReference>
<dbReference type="RefSeq" id="XP_010438124.1">
    <property type="nucleotide sequence ID" value="XM_010439822.2"/>
</dbReference>
<name>A0ABM0UA12_CAMSA</name>
<proteinExistence type="predicted"/>
<evidence type="ECO:0000313" key="7">
    <source>
        <dbReference type="Proteomes" id="UP000694864"/>
    </source>
</evidence>
<sequence>MVERSRSFRIPGAEKADLRIALYERKEVVERLQDELSAEREASATSASEAMSMILRLQGEKAELAMEAGQYKRMVEEQMSHAEMSFALLEDVIYQKEIEVTALAYQVEVYRSQLLSLGFTDLSSLEAKLQENDDQDENMLKMNDLSLSDRSQTPSSELVTDLSIPEEKEVIEQTLDSQKSSLDVYWEQIKKLNEQVKELTGYRDSMREQHNTSLSESGLNKGEEDGASSSNFQEDTQERKKEAKGLCKTDGTMVIKVAKQKKIEKKSPKQTRDRSGKRNRAEYQAELLQLRQRVERLERGKTNTEPETSGVIKHEEISLLKEVREEQSSSVESSEVEKSSNTMENFQPWIDPAIISVQEAMLYFWL</sequence>
<evidence type="ECO:0000256" key="5">
    <source>
        <dbReference type="SAM" id="MobiDB-lite"/>
    </source>
</evidence>
<evidence type="ECO:0000259" key="6">
    <source>
        <dbReference type="PROSITE" id="PS51775"/>
    </source>
</evidence>
<reference evidence="8" key="2">
    <citation type="submission" date="2025-08" db="UniProtKB">
        <authorList>
            <consortium name="RefSeq"/>
        </authorList>
    </citation>
    <scope>IDENTIFICATION</scope>
    <source>
        <tissue evidence="8">Leaf</tissue>
    </source>
</reference>
<keyword evidence="4" id="KW-0472">Membrane</keyword>
<feature type="region of interest" description="Disordered" evidence="5">
    <location>
        <begin position="322"/>
        <end position="342"/>
    </location>
</feature>
<dbReference type="InterPro" id="IPR007656">
    <property type="entry name" value="GTD-bd"/>
</dbReference>
<organism evidence="7 8">
    <name type="scientific">Camelina sativa</name>
    <name type="common">False flax</name>
    <name type="synonym">Myagrum sativum</name>
    <dbReference type="NCBI Taxonomy" id="90675"/>
    <lineage>
        <taxon>Eukaryota</taxon>
        <taxon>Viridiplantae</taxon>
        <taxon>Streptophyta</taxon>
        <taxon>Embryophyta</taxon>
        <taxon>Tracheophyta</taxon>
        <taxon>Spermatophyta</taxon>
        <taxon>Magnoliopsida</taxon>
        <taxon>eudicotyledons</taxon>
        <taxon>Gunneridae</taxon>
        <taxon>Pentapetalae</taxon>
        <taxon>rosids</taxon>
        <taxon>malvids</taxon>
        <taxon>Brassicales</taxon>
        <taxon>Brassicaceae</taxon>
        <taxon>Camelineae</taxon>
        <taxon>Camelina</taxon>
    </lineage>
</organism>
<evidence type="ECO:0000256" key="4">
    <source>
        <dbReference type="ARBA" id="ARBA00023136"/>
    </source>
</evidence>
<dbReference type="PANTHER" id="PTHR31422:SF20">
    <property type="entry name" value="GTD-BINDING DOMAIN-CONTAINING PROTEIN"/>
    <property type="match status" value="1"/>
</dbReference>
<keyword evidence="3" id="KW-1133">Transmembrane helix</keyword>
<feature type="compositionally biased region" description="Basic and acidic residues" evidence="5">
    <location>
        <begin position="265"/>
        <end position="280"/>
    </location>
</feature>
<feature type="domain" description="GTD-binding" evidence="6">
    <location>
        <begin position="13"/>
        <end position="111"/>
    </location>
</feature>
<evidence type="ECO:0000313" key="8">
    <source>
        <dbReference type="RefSeq" id="XP_010438124.1"/>
    </source>
</evidence>
<evidence type="ECO:0000256" key="1">
    <source>
        <dbReference type="ARBA" id="ARBA00004370"/>
    </source>
</evidence>
<feature type="compositionally biased region" description="Basic and acidic residues" evidence="5">
    <location>
        <begin position="236"/>
        <end position="247"/>
    </location>
</feature>
<dbReference type="GeneID" id="104721758"/>
<reference evidence="7" key="1">
    <citation type="journal article" date="2014" name="Nat. Commun.">
        <title>The emerging biofuel crop Camelina sativa retains a highly undifferentiated hexaploid genome structure.</title>
        <authorList>
            <person name="Kagale S."/>
            <person name="Koh C."/>
            <person name="Nixon J."/>
            <person name="Bollina V."/>
            <person name="Clarke W.E."/>
            <person name="Tuteja R."/>
            <person name="Spillane C."/>
            <person name="Robinson S.J."/>
            <person name="Links M.G."/>
            <person name="Clarke C."/>
            <person name="Higgins E.E."/>
            <person name="Huebert T."/>
            <person name="Sharpe A.G."/>
            <person name="Parkin I.A."/>
        </authorList>
    </citation>
    <scope>NUCLEOTIDE SEQUENCE [LARGE SCALE GENOMIC DNA]</scope>
    <source>
        <strain evidence="7">cv. DH55</strain>
    </source>
</reference>
<gene>
    <name evidence="8" type="primary">LOC104721758</name>
</gene>
<feature type="region of interest" description="Disordered" evidence="5">
    <location>
        <begin position="201"/>
        <end position="280"/>
    </location>
</feature>
<dbReference type="Pfam" id="PF04576">
    <property type="entry name" value="Zein-binding"/>
    <property type="match status" value="1"/>
</dbReference>
<accession>A0ABM0UA12</accession>
<keyword evidence="2" id="KW-0812">Transmembrane</keyword>
<evidence type="ECO:0000256" key="2">
    <source>
        <dbReference type="ARBA" id="ARBA00022692"/>
    </source>
</evidence>
<dbReference type="Proteomes" id="UP000694864">
    <property type="component" value="Chromosome 11"/>
</dbReference>
<comment type="subcellular location">
    <subcellularLocation>
        <location evidence="1">Membrane</location>
    </subcellularLocation>
</comment>
<feature type="compositionally biased region" description="Basic and acidic residues" evidence="5">
    <location>
        <begin position="201"/>
        <end position="210"/>
    </location>
</feature>
<protein>
    <submittedName>
        <fullName evidence="8">Myosin-binding protein 2-like</fullName>
    </submittedName>
</protein>
<keyword evidence="7" id="KW-1185">Reference proteome</keyword>
<evidence type="ECO:0000256" key="3">
    <source>
        <dbReference type="ARBA" id="ARBA00022989"/>
    </source>
</evidence>
<dbReference type="PANTHER" id="PTHR31422">
    <property type="entry name" value="BNAANNG28530D PROTEIN"/>
    <property type="match status" value="1"/>
</dbReference>